<dbReference type="Proteomes" id="UP000199300">
    <property type="component" value="Unassembled WGS sequence"/>
</dbReference>
<evidence type="ECO:0000313" key="3">
    <source>
        <dbReference type="EMBL" id="SEO14089.1"/>
    </source>
</evidence>
<dbReference type="InterPro" id="IPR003010">
    <property type="entry name" value="C-N_Hydrolase"/>
</dbReference>
<dbReference type="STRING" id="872970.SAMN04488134_10483"/>
<sequence length="263" mass="30333">MKLALIQMDIAFGLPEVNRAYVKNQVEKIVAQGQVDLIMLPELWTTGYDLTRFNEIAEDNGQDTITFIADLARKHQVHFVAGSIANRKHDKFYNTLIVINSNGEVEKQYDKAHLFRLMDEDKYLAEGEDQGLFILNNYVSAGVICYDIRFPEWIRTHMLNGAKLLYVVAEWPKARIDHWRTLLISRAIENQCYVIACNRVGEDANNRFGGHSLVVDPWGKVVAEAAEEPTTLYAEIDMLEVDRIRKTIPVYQDRRANLYRLQK</sequence>
<feature type="domain" description="CN hydrolase" evidence="2">
    <location>
        <begin position="1"/>
        <end position="238"/>
    </location>
</feature>
<dbReference type="GO" id="GO:0016787">
    <property type="term" value="F:hydrolase activity"/>
    <property type="evidence" value="ECO:0007669"/>
    <property type="project" value="UniProtKB-KW"/>
</dbReference>
<dbReference type="PANTHER" id="PTHR23088:SF27">
    <property type="entry name" value="DEAMINATED GLUTATHIONE AMIDASE"/>
    <property type="match status" value="1"/>
</dbReference>
<name>A0A1H8M9T3_9BACI</name>
<dbReference type="PROSITE" id="PS50263">
    <property type="entry name" value="CN_HYDROLASE"/>
    <property type="match status" value="1"/>
</dbReference>
<dbReference type="OrthoDB" id="9811121at2"/>
<evidence type="ECO:0000313" key="4">
    <source>
        <dbReference type="Proteomes" id="UP000199300"/>
    </source>
</evidence>
<dbReference type="CDD" id="cd07583">
    <property type="entry name" value="nitrilase_5"/>
    <property type="match status" value="1"/>
</dbReference>
<dbReference type="Gene3D" id="3.60.110.10">
    <property type="entry name" value="Carbon-nitrogen hydrolase"/>
    <property type="match status" value="1"/>
</dbReference>
<organism evidence="3 4">
    <name type="scientific">Amphibacillus marinus</name>
    <dbReference type="NCBI Taxonomy" id="872970"/>
    <lineage>
        <taxon>Bacteria</taxon>
        <taxon>Bacillati</taxon>
        <taxon>Bacillota</taxon>
        <taxon>Bacilli</taxon>
        <taxon>Bacillales</taxon>
        <taxon>Bacillaceae</taxon>
        <taxon>Amphibacillus</taxon>
    </lineage>
</organism>
<dbReference type="SUPFAM" id="SSF56317">
    <property type="entry name" value="Carbon-nitrogen hydrolase"/>
    <property type="match status" value="1"/>
</dbReference>
<accession>A0A1H8M9T3</accession>
<dbReference type="RefSeq" id="WP_091496458.1">
    <property type="nucleotide sequence ID" value="NZ_FODJ01000004.1"/>
</dbReference>
<evidence type="ECO:0000256" key="1">
    <source>
        <dbReference type="ARBA" id="ARBA00010613"/>
    </source>
</evidence>
<dbReference type="Pfam" id="PF00795">
    <property type="entry name" value="CN_hydrolase"/>
    <property type="match status" value="1"/>
</dbReference>
<dbReference type="EMBL" id="FODJ01000004">
    <property type="protein sequence ID" value="SEO14089.1"/>
    <property type="molecule type" value="Genomic_DNA"/>
</dbReference>
<dbReference type="InterPro" id="IPR036526">
    <property type="entry name" value="C-N_Hydrolase_sf"/>
</dbReference>
<keyword evidence="4" id="KW-1185">Reference proteome</keyword>
<keyword evidence="3" id="KW-0378">Hydrolase</keyword>
<evidence type="ECO:0000259" key="2">
    <source>
        <dbReference type="PROSITE" id="PS50263"/>
    </source>
</evidence>
<comment type="similarity">
    <text evidence="1">Belongs to the carbon-nitrogen hydrolase superfamily. NIT1/NIT2 family.</text>
</comment>
<reference evidence="3 4" key="1">
    <citation type="submission" date="2016-10" db="EMBL/GenBank/DDBJ databases">
        <authorList>
            <person name="de Groot N.N."/>
        </authorList>
    </citation>
    <scope>NUCLEOTIDE SEQUENCE [LARGE SCALE GENOMIC DNA]</scope>
    <source>
        <strain evidence="3 4">CGMCC 1.10434</strain>
    </source>
</reference>
<gene>
    <name evidence="3" type="ORF">SAMN04488134_10483</name>
</gene>
<dbReference type="PANTHER" id="PTHR23088">
    <property type="entry name" value="NITRILASE-RELATED"/>
    <property type="match status" value="1"/>
</dbReference>
<proteinExistence type="inferred from homology"/>
<protein>
    <submittedName>
        <fullName evidence="3">Carbon-nitrogen hydrolase</fullName>
    </submittedName>
</protein>
<dbReference type="AlphaFoldDB" id="A0A1H8M9T3"/>